<keyword evidence="2" id="KW-0723">Serine/threonine-protein kinase</keyword>
<gene>
    <name evidence="2" type="ORF">HaLaN_29901</name>
</gene>
<dbReference type="Proteomes" id="UP000485058">
    <property type="component" value="Unassembled WGS sequence"/>
</dbReference>
<sequence>MQQVCSALAHMHALQLCHGDLKLDNVLLGPSLQAWLADLGSAFFLGTHTTT</sequence>
<dbReference type="AlphaFoldDB" id="A0A6A0AFA2"/>
<dbReference type="PROSITE" id="PS50011">
    <property type="entry name" value="PROTEIN_KINASE_DOM"/>
    <property type="match status" value="1"/>
</dbReference>
<protein>
    <submittedName>
        <fullName evidence="2">Serine/threonine protein kinase</fullName>
    </submittedName>
</protein>
<evidence type="ECO:0000313" key="2">
    <source>
        <dbReference type="EMBL" id="GFH30961.1"/>
    </source>
</evidence>
<accession>A0A6A0AFA2</accession>
<dbReference type="GO" id="GO:0004674">
    <property type="term" value="F:protein serine/threonine kinase activity"/>
    <property type="evidence" value="ECO:0007669"/>
    <property type="project" value="UniProtKB-KW"/>
</dbReference>
<feature type="non-terminal residue" evidence="2">
    <location>
        <position position="51"/>
    </location>
</feature>
<dbReference type="InterPro" id="IPR000719">
    <property type="entry name" value="Prot_kinase_dom"/>
</dbReference>
<feature type="domain" description="Protein kinase" evidence="1">
    <location>
        <begin position="1"/>
        <end position="51"/>
    </location>
</feature>
<keyword evidence="2" id="KW-0418">Kinase</keyword>
<comment type="caution">
    <text evidence="2">The sequence shown here is derived from an EMBL/GenBank/DDBJ whole genome shotgun (WGS) entry which is preliminary data.</text>
</comment>
<dbReference type="Pfam" id="PF00069">
    <property type="entry name" value="Pkinase"/>
    <property type="match status" value="1"/>
</dbReference>
<dbReference type="EMBL" id="BLLF01005256">
    <property type="protein sequence ID" value="GFH30961.1"/>
    <property type="molecule type" value="Genomic_DNA"/>
</dbReference>
<dbReference type="PROSITE" id="PS00108">
    <property type="entry name" value="PROTEIN_KINASE_ST"/>
    <property type="match status" value="1"/>
</dbReference>
<dbReference type="InterPro" id="IPR008271">
    <property type="entry name" value="Ser/Thr_kinase_AS"/>
</dbReference>
<keyword evidence="2" id="KW-0808">Transferase</keyword>
<dbReference type="Gene3D" id="1.10.510.10">
    <property type="entry name" value="Transferase(Phosphotransferase) domain 1"/>
    <property type="match status" value="1"/>
</dbReference>
<keyword evidence="3" id="KW-1185">Reference proteome</keyword>
<dbReference type="InterPro" id="IPR011009">
    <property type="entry name" value="Kinase-like_dom_sf"/>
</dbReference>
<organism evidence="2 3">
    <name type="scientific">Haematococcus lacustris</name>
    <name type="common">Green alga</name>
    <name type="synonym">Haematococcus pluvialis</name>
    <dbReference type="NCBI Taxonomy" id="44745"/>
    <lineage>
        <taxon>Eukaryota</taxon>
        <taxon>Viridiplantae</taxon>
        <taxon>Chlorophyta</taxon>
        <taxon>core chlorophytes</taxon>
        <taxon>Chlorophyceae</taxon>
        <taxon>CS clade</taxon>
        <taxon>Chlamydomonadales</taxon>
        <taxon>Haematococcaceae</taxon>
        <taxon>Haematococcus</taxon>
    </lineage>
</organism>
<dbReference type="SUPFAM" id="SSF56112">
    <property type="entry name" value="Protein kinase-like (PK-like)"/>
    <property type="match status" value="1"/>
</dbReference>
<feature type="non-terminal residue" evidence="2">
    <location>
        <position position="1"/>
    </location>
</feature>
<name>A0A6A0AFA2_HAELA</name>
<reference evidence="2 3" key="1">
    <citation type="submission" date="2020-02" db="EMBL/GenBank/DDBJ databases">
        <title>Draft genome sequence of Haematococcus lacustris strain NIES-144.</title>
        <authorList>
            <person name="Morimoto D."/>
            <person name="Nakagawa S."/>
            <person name="Yoshida T."/>
            <person name="Sawayama S."/>
        </authorList>
    </citation>
    <scope>NUCLEOTIDE SEQUENCE [LARGE SCALE GENOMIC DNA]</scope>
    <source>
        <strain evidence="2 3">NIES-144</strain>
    </source>
</reference>
<dbReference type="GO" id="GO:0005524">
    <property type="term" value="F:ATP binding"/>
    <property type="evidence" value="ECO:0007669"/>
    <property type="project" value="InterPro"/>
</dbReference>
<evidence type="ECO:0000259" key="1">
    <source>
        <dbReference type="PROSITE" id="PS50011"/>
    </source>
</evidence>
<evidence type="ECO:0000313" key="3">
    <source>
        <dbReference type="Proteomes" id="UP000485058"/>
    </source>
</evidence>
<proteinExistence type="predicted"/>